<dbReference type="AlphaFoldDB" id="J9GJS0"/>
<dbReference type="PROSITE" id="PS51198">
    <property type="entry name" value="UVRD_HELICASE_ATP_BIND"/>
    <property type="match status" value="1"/>
</dbReference>
<dbReference type="PANTHER" id="PTHR11070:SF67">
    <property type="entry name" value="DNA 3'-5' HELICASE"/>
    <property type="match status" value="1"/>
</dbReference>
<protein>
    <submittedName>
        <fullName evidence="6">DNA helicase, UvrD/REP type</fullName>
        <ecNumber evidence="6">3.-.-.-</ecNumber>
    </submittedName>
</protein>
<evidence type="ECO:0000256" key="1">
    <source>
        <dbReference type="ARBA" id="ARBA00022741"/>
    </source>
</evidence>
<evidence type="ECO:0000259" key="5">
    <source>
        <dbReference type="PROSITE" id="PS51198"/>
    </source>
</evidence>
<evidence type="ECO:0000256" key="4">
    <source>
        <dbReference type="ARBA" id="ARBA00022840"/>
    </source>
</evidence>
<keyword evidence="2 6" id="KW-0378">Hydrolase</keyword>
<reference evidence="6" key="1">
    <citation type="journal article" date="2012" name="PLoS ONE">
        <title>Gene sets for utilization of primary and secondary nutrition supplies in the distal gut of endangered iberian lynx.</title>
        <authorList>
            <person name="Alcaide M."/>
            <person name="Messina E."/>
            <person name="Richter M."/>
            <person name="Bargiela R."/>
            <person name="Peplies J."/>
            <person name="Huws S.A."/>
            <person name="Newbold C.J."/>
            <person name="Golyshin P.N."/>
            <person name="Simon M.A."/>
            <person name="Lopez G."/>
            <person name="Yakimov M.M."/>
            <person name="Ferrer M."/>
        </authorList>
    </citation>
    <scope>NUCLEOTIDE SEQUENCE</scope>
</reference>
<dbReference type="GO" id="GO:0003677">
    <property type="term" value="F:DNA binding"/>
    <property type="evidence" value="ECO:0007669"/>
    <property type="project" value="InterPro"/>
</dbReference>
<dbReference type="GO" id="GO:0005524">
    <property type="term" value="F:ATP binding"/>
    <property type="evidence" value="ECO:0007669"/>
    <property type="project" value="UniProtKB-KW"/>
</dbReference>
<keyword evidence="4" id="KW-0067">ATP-binding</keyword>
<sequence>MNKITVYNASAGSGKTFTLAAQYIAILLKDNPNMYRHILAVTFTNKATAEMKERILQRLWDLAHLPEYFTTKDNDFYAEIAKLLPELSLEELKRRASTALQSLTHDYDHFYVQTIDAFFQSLLTNLAHEMGLAAGFKVDLDDKEAIRKGVERLMSKIDNNKELKEWVLNYIKERISDNQRWDITAEVTTLANEIMKEQFMQHEAALNAQLSNSQLLSKYRRELSARRDNASQIIIEAAKTFDASITELCDNGYATFSRGGQVLQPFISRLMNGDFREPSDSIKIIG</sequence>
<dbReference type="SUPFAM" id="SSF52540">
    <property type="entry name" value="P-loop containing nucleoside triphosphate hydrolases"/>
    <property type="match status" value="1"/>
</dbReference>
<dbReference type="EMBL" id="AMCI01000742">
    <property type="protein sequence ID" value="EJX07967.1"/>
    <property type="molecule type" value="Genomic_DNA"/>
</dbReference>
<proteinExistence type="predicted"/>
<dbReference type="GO" id="GO:0016787">
    <property type="term" value="F:hydrolase activity"/>
    <property type="evidence" value="ECO:0007669"/>
    <property type="project" value="UniProtKB-KW"/>
</dbReference>
<evidence type="ECO:0000256" key="2">
    <source>
        <dbReference type="ARBA" id="ARBA00022801"/>
    </source>
</evidence>
<accession>J9GJS0</accession>
<gene>
    <name evidence="6" type="ORF">EVA_03921</name>
</gene>
<dbReference type="Pfam" id="PF00580">
    <property type="entry name" value="UvrD-helicase"/>
    <property type="match status" value="1"/>
</dbReference>
<dbReference type="Gene3D" id="1.10.3170.10">
    <property type="entry name" value="Recbcd, chain B, domain 2"/>
    <property type="match status" value="1"/>
</dbReference>
<dbReference type="GO" id="GO:0000725">
    <property type="term" value="P:recombinational repair"/>
    <property type="evidence" value="ECO:0007669"/>
    <property type="project" value="TreeGrafter"/>
</dbReference>
<dbReference type="Gene3D" id="3.40.50.300">
    <property type="entry name" value="P-loop containing nucleotide triphosphate hydrolases"/>
    <property type="match status" value="1"/>
</dbReference>
<organism evidence="6">
    <name type="scientific">gut metagenome</name>
    <dbReference type="NCBI Taxonomy" id="749906"/>
    <lineage>
        <taxon>unclassified sequences</taxon>
        <taxon>metagenomes</taxon>
        <taxon>organismal metagenomes</taxon>
    </lineage>
</organism>
<dbReference type="InterPro" id="IPR014016">
    <property type="entry name" value="UvrD-like_ATP-bd"/>
</dbReference>
<feature type="domain" description="UvrD-like helicase ATP-binding" evidence="5">
    <location>
        <begin position="1"/>
        <end position="286"/>
    </location>
</feature>
<dbReference type="EC" id="3.-.-.-" evidence="6"/>
<keyword evidence="1" id="KW-0547">Nucleotide-binding</keyword>
<comment type="caution">
    <text evidence="6">The sequence shown here is derived from an EMBL/GenBank/DDBJ whole genome shotgun (WGS) entry which is preliminary data.</text>
</comment>
<dbReference type="PANTHER" id="PTHR11070">
    <property type="entry name" value="UVRD / RECB / PCRA DNA HELICASE FAMILY MEMBER"/>
    <property type="match status" value="1"/>
</dbReference>
<dbReference type="InterPro" id="IPR000212">
    <property type="entry name" value="DNA_helicase_UvrD/REP"/>
</dbReference>
<keyword evidence="3 6" id="KW-0347">Helicase</keyword>
<evidence type="ECO:0000313" key="6">
    <source>
        <dbReference type="EMBL" id="EJX07967.1"/>
    </source>
</evidence>
<dbReference type="GO" id="GO:0043138">
    <property type="term" value="F:3'-5' DNA helicase activity"/>
    <property type="evidence" value="ECO:0007669"/>
    <property type="project" value="TreeGrafter"/>
</dbReference>
<name>J9GJS0_9ZZZZ</name>
<evidence type="ECO:0000256" key="3">
    <source>
        <dbReference type="ARBA" id="ARBA00022806"/>
    </source>
</evidence>
<dbReference type="GO" id="GO:0005829">
    <property type="term" value="C:cytosol"/>
    <property type="evidence" value="ECO:0007669"/>
    <property type="project" value="TreeGrafter"/>
</dbReference>
<dbReference type="InterPro" id="IPR027417">
    <property type="entry name" value="P-loop_NTPase"/>
</dbReference>